<organism evidence="1 2">
    <name type="scientific">Cymbomonas tetramitiformis</name>
    <dbReference type="NCBI Taxonomy" id="36881"/>
    <lineage>
        <taxon>Eukaryota</taxon>
        <taxon>Viridiplantae</taxon>
        <taxon>Chlorophyta</taxon>
        <taxon>Pyramimonadophyceae</taxon>
        <taxon>Pyramimonadales</taxon>
        <taxon>Pyramimonadaceae</taxon>
        <taxon>Cymbomonas</taxon>
    </lineage>
</organism>
<name>A0AAE0LFI1_9CHLO</name>
<dbReference type="EMBL" id="LGRX02003111">
    <property type="protein sequence ID" value="KAK3282890.1"/>
    <property type="molecule type" value="Genomic_DNA"/>
</dbReference>
<sequence>MDSLNFACRGGAWGQWLLGSQEDRGGTQRRADTRKGMLGEQMSVTVAQFGCVGVCVSFSQREEHRHDLNVEQVEWMCGGAERMREAEAWSPKDGPSAAKELDSTRMLMGLEELFGTPVEARRSSEELGRAVERQLPGELGRAVEQDSRAWVARRGRA</sequence>
<protein>
    <submittedName>
        <fullName evidence="1">Uncharacterized protein</fullName>
    </submittedName>
</protein>
<accession>A0AAE0LFI1</accession>
<comment type="caution">
    <text evidence="1">The sequence shown here is derived from an EMBL/GenBank/DDBJ whole genome shotgun (WGS) entry which is preliminary data.</text>
</comment>
<evidence type="ECO:0000313" key="1">
    <source>
        <dbReference type="EMBL" id="KAK3282890.1"/>
    </source>
</evidence>
<proteinExistence type="predicted"/>
<gene>
    <name evidence="1" type="ORF">CYMTET_9393</name>
</gene>
<reference evidence="1 2" key="1">
    <citation type="journal article" date="2015" name="Genome Biol. Evol.">
        <title>Comparative Genomics of a Bacterivorous Green Alga Reveals Evolutionary Causalities and Consequences of Phago-Mixotrophic Mode of Nutrition.</title>
        <authorList>
            <person name="Burns J.A."/>
            <person name="Paasch A."/>
            <person name="Narechania A."/>
            <person name="Kim E."/>
        </authorList>
    </citation>
    <scope>NUCLEOTIDE SEQUENCE [LARGE SCALE GENOMIC DNA]</scope>
    <source>
        <strain evidence="1 2">PLY_AMNH</strain>
    </source>
</reference>
<evidence type="ECO:0000313" key="2">
    <source>
        <dbReference type="Proteomes" id="UP001190700"/>
    </source>
</evidence>
<keyword evidence="2" id="KW-1185">Reference proteome</keyword>
<dbReference type="Proteomes" id="UP001190700">
    <property type="component" value="Unassembled WGS sequence"/>
</dbReference>
<dbReference type="AlphaFoldDB" id="A0AAE0LFI1"/>